<evidence type="ECO:0000313" key="2">
    <source>
        <dbReference type="Proteomes" id="UP000807342"/>
    </source>
</evidence>
<gene>
    <name evidence="1" type="ORF">P691DRAFT_784138</name>
</gene>
<evidence type="ECO:0000313" key="1">
    <source>
        <dbReference type="EMBL" id="KAF9446251.1"/>
    </source>
</evidence>
<keyword evidence="2" id="KW-1185">Reference proteome</keyword>
<proteinExistence type="predicted"/>
<name>A0A9P5XBG4_9AGAR</name>
<dbReference type="AlphaFoldDB" id="A0A9P5XBG4"/>
<dbReference type="EMBL" id="MU151256">
    <property type="protein sequence ID" value="KAF9446251.1"/>
    <property type="molecule type" value="Genomic_DNA"/>
</dbReference>
<sequence>MKFLHRSATKSAQLHRSIDDLEKFTREHASDGSMQTFNDLIQYENSFDALIKELHAFKITLNRDERGAYFWTGLPFTTRRRIKKQLLATSRMERRDILPRRRKDAMKAIRHIFQEPQTPQWQPPKFFPDALEQFVCAHAVRSMRTFDAFVQYKKNFDSITRGFIVDKISYEERDLYFWMGLPFGVRRCIKSQLEICTTKIPERVPSRGNAIKAARFVFLDPTLPERKTDRKVEACLETIRGLVPDTRRYHEEYYRLASICPSAARALPRPWGGARMDVALRQVARGVTIQRRGEDIP</sequence>
<dbReference type="Proteomes" id="UP000807342">
    <property type="component" value="Unassembled WGS sequence"/>
</dbReference>
<comment type="caution">
    <text evidence="1">The sequence shown here is derived from an EMBL/GenBank/DDBJ whole genome shotgun (WGS) entry which is preliminary data.</text>
</comment>
<organism evidence="1 2">
    <name type="scientific">Macrolepiota fuliginosa MF-IS2</name>
    <dbReference type="NCBI Taxonomy" id="1400762"/>
    <lineage>
        <taxon>Eukaryota</taxon>
        <taxon>Fungi</taxon>
        <taxon>Dikarya</taxon>
        <taxon>Basidiomycota</taxon>
        <taxon>Agaricomycotina</taxon>
        <taxon>Agaricomycetes</taxon>
        <taxon>Agaricomycetidae</taxon>
        <taxon>Agaricales</taxon>
        <taxon>Agaricineae</taxon>
        <taxon>Agaricaceae</taxon>
        <taxon>Macrolepiota</taxon>
    </lineage>
</organism>
<reference evidence="1" key="1">
    <citation type="submission" date="2020-11" db="EMBL/GenBank/DDBJ databases">
        <authorList>
            <consortium name="DOE Joint Genome Institute"/>
            <person name="Ahrendt S."/>
            <person name="Riley R."/>
            <person name="Andreopoulos W."/>
            <person name="Labutti K."/>
            <person name="Pangilinan J."/>
            <person name="Ruiz-Duenas F.J."/>
            <person name="Barrasa J.M."/>
            <person name="Sanchez-Garcia M."/>
            <person name="Camarero S."/>
            <person name="Miyauchi S."/>
            <person name="Serrano A."/>
            <person name="Linde D."/>
            <person name="Babiker R."/>
            <person name="Drula E."/>
            <person name="Ayuso-Fernandez I."/>
            <person name="Pacheco R."/>
            <person name="Padilla G."/>
            <person name="Ferreira P."/>
            <person name="Barriuso J."/>
            <person name="Kellner H."/>
            <person name="Castanera R."/>
            <person name="Alfaro M."/>
            <person name="Ramirez L."/>
            <person name="Pisabarro A.G."/>
            <person name="Kuo A."/>
            <person name="Tritt A."/>
            <person name="Lipzen A."/>
            <person name="He G."/>
            <person name="Yan M."/>
            <person name="Ng V."/>
            <person name="Cullen D."/>
            <person name="Martin F."/>
            <person name="Rosso M.-N."/>
            <person name="Henrissat B."/>
            <person name="Hibbett D."/>
            <person name="Martinez A.T."/>
            <person name="Grigoriev I.V."/>
        </authorList>
    </citation>
    <scope>NUCLEOTIDE SEQUENCE</scope>
    <source>
        <strain evidence="1">MF-IS2</strain>
    </source>
</reference>
<accession>A0A9P5XBG4</accession>
<protein>
    <submittedName>
        <fullName evidence="1">Uncharacterized protein</fullName>
    </submittedName>
</protein>